<comment type="caution">
    <text evidence="1">The sequence shown here is derived from an EMBL/GenBank/DDBJ whole genome shotgun (WGS) entry which is preliminary data.</text>
</comment>
<dbReference type="EMBL" id="VWSF01000002">
    <property type="protein sequence ID" value="KAA5548728.1"/>
    <property type="molecule type" value="Genomic_DNA"/>
</dbReference>
<protein>
    <submittedName>
        <fullName evidence="1">Uncharacterized protein</fullName>
    </submittedName>
</protein>
<organism evidence="1 2">
    <name type="scientific">Adhaeribacter rhizoryzae</name>
    <dbReference type="NCBI Taxonomy" id="2607907"/>
    <lineage>
        <taxon>Bacteria</taxon>
        <taxon>Pseudomonadati</taxon>
        <taxon>Bacteroidota</taxon>
        <taxon>Cytophagia</taxon>
        <taxon>Cytophagales</taxon>
        <taxon>Hymenobacteraceae</taxon>
        <taxon>Adhaeribacter</taxon>
    </lineage>
</organism>
<accession>A0A5M6DMF2</accession>
<sequence length="159" mass="18786">MLKFNSKGLLVPNSNIKSSLSEFRTEFVTNLPYEKRQFLYDKYIQYSDKLKACCNNIELLQWIDGSFTTKISSPGDIDLVTFIDHSTFESNQQALRDFKFPESIHQYGVDAYLVIVYPIDHKKYPLFIGDRLYWMDRFDKTRRNKAGNRLPKGFLEILY</sequence>
<keyword evidence="2" id="KW-1185">Reference proteome</keyword>
<evidence type="ECO:0000313" key="2">
    <source>
        <dbReference type="Proteomes" id="UP000323426"/>
    </source>
</evidence>
<dbReference type="RefSeq" id="WP_150087055.1">
    <property type="nucleotide sequence ID" value="NZ_VWSF01000002.1"/>
</dbReference>
<dbReference type="AlphaFoldDB" id="A0A5M6DMF2"/>
<reference evidence="1 2" key="1">
    <citation type="submission" date="2019-09" db="EMBL/GenBank/DDBJ databases">
        <title>Genome sequence and assembly of Adhaeribacter sp.</title>
        <authorList>
            <person name="Chhetri G."/>
        </authorList>
    </citation>
    <scope>NUCLEOTIDE SEQUENCE [LARGE SCALE GENOMIC DNA]</scope>
    <source>
        <strain evidence="1 2">DK36</strain>
    </source>
</reference>
<dbReference type="Proteomes" id="UP000323426">
    <property type="component" value="Unassembled WGS sequence"/>
</dbReference>
<name>A0A5M6DMF2_9BACT</name>
<evidence type="ECO:0000313" key="1">
    <source>
        <dbReference type="EMBL" id="KAA5548728.1"/>
    </source>
</evidence>
<proteinExistence type="predicted"/>
<dbReference type="Pfam" id="PF22014">
    <property type="entry name" value="DUF6932"/>
    <property type="match status" value="1"/>
</dbReference>
<gene>
    <name evidence="1" type="ORF">F0145_04215</name>
</gene>
<dbReference type="InterPro" id="IPR053860">
    <property type="entry name" value="DUF6932"/>
</dbReference>